<sequence length="96" mass="10845">MTVFVVVAEVEAGDGHEEAMAAELKLLTAASRAEAGCVQYSLCEEEGATGQWLIYEVWQSEMHWRQHLETDAFRAFKFDVVPSIGRLSARKFRPVR</sequence>
<dbReference type="PANTHER" id="PTHR33336">
    <property type="entry name" value="QUINOL MONOOXYGENASE YGIN-RELATED"/>
    <property type="match status" value="1"/>
</dbReference>
<dbReference type="SUPFAM" id="SSF54909">
    <property type="entry name" value="Dimeric alpha+beta barrel"/>
    <property type="match status" value="1"/>
</dbReference>
<organism evidence="2 3">
    <name type="scientific">Shimia sagamensis</name>
    <dbReference type="NCBI Taxonomy" id="1566352"/>
    <lineage>
        <taxon>Bacteria</taxon>
        <taxon>Pseudomonadati</taxon>
        <taxon>Pseudomonadota</taxon>
        <taxon>Alphaproteobacteria</taxon>
        <taxon>Rhodobacterales</taxon>
        <taxon>Roseobacteraceae</taxon>
    </lineage>
</organism>
<dbReference type="InterPro" id="IPR050744">
    <property type="entry name" value="AI-2_Isomerase_LsrG"/>
</dbReference>
<dbReference type="PROSITE" id="PS51725">
    <property type="entry name" value="ABM"/>
    <property type="match status" value="1"/>
</dbReference>
<evidence type="ECO:0000259" key="1">
    <source>
        <dbReference type="PROSITE" id="PS51725"/>
    </source>
</evidence>
<dbReference type="RefSeq" id="WP_283426311.1">
    <property type="nucleotide sequence ID" value="NZ_FXTY01000004.1"/>
</dbReference>
<dbReference type="Gene3D" id="3.30.70.100">
    <property type="match status" value="1"/>
</dbReference>
<evidence type="ECO:0000313" key="2">
    <source>
        <dbReference type="EMBL" id="SMP23501.1"/>
    </source>
</evidence>
<dbReference type="Pfam" id="PF03992">
    <property type="entry name" value="ABM"/>
    <property type="match status" value="1"/>
</dbReference>
<protein>
    <submittedName>
        <fullName evidence="2">Quinol monooxygenase YgiN</fullName>
    </submittedName>
</protein>
<dbReference type="Proteomes" id="UP001157961">
    <property type="component" value="Unassembled WGS sequence"/>
</dbReference>
<evidence type="ECO:0000313" key="3">
    <source>
        <dbReference type="Proteomes" id="UP001157961"/>
    </source>
</evidence>
<dbReference type="EMBL" id="FXTY01000004">
    <property type="protein sequence ID" value="SMP23501.1"/>
    <property type="molecule type" value="Genomic_DNA"/>
</dbReference>
<keyword evidence="2" id="KW-0560">Oxidoreductase</keyword>
<comment type="caution">
    <text evidence="2">The sequence shown here is derived from an EMBL/GenBank/DDBJ whole genome shotgun (WGS) entry which is preliminary data.</text>
</comment>
<reference evidence="2 3" key="1">
    <citation type="submission" date="2017-05" db="EMBL/GenBank/DDBJ databases">
        <authorList>
            <person name="Varghese N."/>
            <person name="Submissions S."/>
        </authorList>
    </citation>
    <scope>NUCLEOTIDE SEQUENCE [LARGE SCALE GENOMIC DNA]</scope>
    <source>
        <strain evidence="2 3">DSM 29734</strain>
    </source>
</reference>
<feature type="domain" description="ABM" evidence="1">
    <location>
        <begin position="4"/>
        <end position="92"/>
    </location>
</feature>
<dbReference type="InterPro" id="IPR007138">
    <property type="entry name" value="ABM_dom"/>
</dbReference>
<dbReference type="GO" id="GO:0004497">
    <property type="term" value="F:monooxygenase activity"/>
    <property type="evidence" value="ECO:0007669"/>
    <property type="project" value="UniProtKB-KW"/>
</dbReference>
<keyword evidence="3" id="KW-1185">Reference proteome</keyword>
<keyword evidence="2" id="KW-0503">Monooxygenase</keyword>
<accession>A0ABY1P0L0</accession>
<gene>
    <name evidence="2" type="ORF">SAMN06265373_104371</name>
</gene>
<dbReference type="PANTHER" id="PTHR33336:SF15">
    <property type="entry name" value="ABM DOMAIN-CONTAINING PROTEIN"/>
    <property type="match status" value="1"/>
</dbReference>
<name>A0ABY1P0L0_9RHOB</name>
<dbReference type="InterPro" id="IPR011008">
    <property type="entry name" value="Dimeric_a/b-barrel"/>
</dbReference>
<proteinExistence type="predicted"/>